<evidence type="ECO:0000313" key="16">
    <source>
        <dbReference type="EMBL" id="GAL07053.1"/>
    </source>
</evidence>
<dbReference type="InterPro" id="IPR015797">
    <property type="entry name" value="NUDIX_hydrolase-like_dom_sf"/>
</dbReference>
<protein>
    <recommendedName>
        <fullName evidence="4">ADP-ribose pyrophosphatase</fullName>
        <ecNumber evidence="3">3.6.1.13</ecNumber>
    </recommendedName>
    <alternativeName>
        <fullName evidence="9">ADP-ribose diphosphatase</fullName>
    </alternativeName>
    <alternativeName>
        <fullName evidence="11">ADP-ribose phosphohydrolase</fullName>
    </alternativeName>
    <alternativeName>
        <fullName evidence="10">Adenosine diphosphoribose pyrophosphatase</fullName>
    </alternativeName>
</protein>
<comment type="function">
    <text evidence="8">Acts on ADP-mannose and ADP-glucose as well as ADP-ribose. Prevents glycogen biosynthesis. The reaction catalyzed by this enzyme is a limiting step of the gluconeogenic process.</text>
</comment>
<comment type="similarity">
    <text evidence="2">Belongs to the Nudix hydrolase family. NudF subfamily.</text>
</comment>
<evidence type="ECO:0000256" key="6">
    <source>
        <dbReference type="ARBA" id="ARBA00022801"/>
    </source>
</evidence>
<dbReference type="Gene3D" id="3.90.79.10">
    <property type="entry name" value="Nucleoside Triphosphate Pyrophosphohydrolase"/>
    <property type="match status" value="1"/>
</dbReference>
<dbReference type="AlphaFoldDB" id="A0A090QXS6"/>
<dbReference type="CDD" id="cd24155">
    <property type="entry name" value="NUDIX_ADPRase"/>
    <property type="match status" value="1"/>
</dbReference>
<evidence type="ECO:0000256" key="11">
    <source>
        <dbReference type="ARBA" id="ARBA00033056"/>
    </source>
</evidence>
<comment type="catalytic activity">
    <reaction evidence="12">
        <text>ADP-D-ribose + H2O = D-ribose 5-phosphate + AMP + 2 H(+)</text>
        <dbReference type="Rhea" id="RHEA:10412"/>
        <dbReference type="ChEBI" id="CHEBI:15377"/>
        <dbReference type="ChEBI" id="CHEBI:15378"/>
        <dbReference type="ChEBI" id="CHEBI:57967"/>
        <dbReference type="ChEBI" id="CHEBI:78346"/>
        <dbReference type="ChEBI" id="CHEBI:456215"/>
        <dbReference type="EC" id="3.6.1.13"/>
    </reaction>
</comment>
<accession>A0A090QXS6</accession>
<dbReference type="Pfam" id="PF00293">
    <property type="entry name" value="NUDIX"/>
    <property type="match status" value="1"/>
</dbReference>
<keyword evidence="7 13" id="KW-0460">Magnesium</keyword>
<evidence type="ECO:0000256" key="4">
    <source>
        <dbReference type="ARBA" id="ARBA00013297"/>
    </source>
</evidence>
<feature type="binding site" evidence="13">
    <location>
        <position position="140"/>
    </location>
    <ligand>
        <name>Mg(2+)</name>
        <dbReference type="ChEBI" id="CHEBI:18420"/>
        <label>1</label>
    </ligand>
</feature>
<evidence type="ECO:0000256" key="1">
    <source>
        <dbReference type="ARBA" id="ARBA00001946"/>
    </source>
</evidence>
<proteinExistence type="inferred from homology"/>
<dbReference type="InterPro" id="IPR020084">
    <property type="entry name" value="NUDIX_hydrolase_CS"/>
</dbReference>
<dbReference type="PANTHER" id="PTHR11839:SF5">
    <property type="entry name" value="ADP-RIBOSE PYROPHOSPHATASE"/>
    <property type="match status" value="1"/>
</dbReference>
<comment type="caution">
    <text evidence="16">The sequence shown here is derived from an EMBL/GenBank/DDBJ whole genome shotgun (WGS) entry which is preliminary data.</text>
</comment>
<dbReference type="InterPro" id="IPR000086">
    <property type="entry name" value="NUDIX_hydrolase_dom"/>
</dbReference>
<dbReference type="PROSITE" id="PS00893">
    <property type="entry name" value="NUDIX_BOX"/>
    <property type="match status" value="1"/>
</dbReference>
<evidence type="ECO:0000256" key="9">
    <source>
        <dbReference type="ARBA" id="ARBA00030162"/>
    </source>
</evidence>
<evidence type="ECO:0000256" key="13">
    <source>
        <dbReference type="PIRSR" id="PIRSR604385-2"/>
    </source>
</evidence>
<feature type="binding site" evidence="13">
    <location>
        <position position="192"/>
    </location>
    <ligand>
        <name>Mg(2+)</name>
        <dbReference type="ChEBI" id="CHEBI:18420"/>
        <label>1</label>
    </ligand>
</feature>
<dbReference type="EMBL" id="BBMN01000014">
    <property type="protein sequence ID" value="GAL07053.1"/>
    <property type="molecule type" value="Genomic_DNA"/>
</dbReference>
<evidence type="ECO:0000256" key="3">
    <source>
        <dbReference type="ARBA" id="ARBA00012453"/>
    </source>
</evidence>
<gene>
    <name evidence="16" type="ORF">JCM19237_3058</name>
</gene>
<evidence type="ECO:0000256" key="7">
    <source>
        <dbReference type="ARBA" id="ARBA00022842"/>
    </source>
</evidence>
<dbReference type="InterPro" id="IPR004385">
    <property type="entry name" value="NDP_pyrophosphatase"/>
</dbReference>
<dbReference type="GO" id="GO:0047631">
    <property type="term" value="F:ADP-ribose diphosphatase activity"/>
    <property type="evidence" value="ECO:0007669"/>
    <property type="project" value="UniProtKB-EC"/>
</dbReference>
<evidence type="ECO:0000256" key="8">
    <source>
        <dbReference type="ARBA" id="ARBA00025164"/>
    </source>
</evidence>
<reference evidence="16 17" key="1">
    <citation type="journal article" date="2014" name="Genome Announc.">
        <title>Draft Genome Sequences of Two Vibrionaceae Species, Vibrio ponticus C121 and Photobacterium aphoticum C119, Isolated as Coral Reef Microbiota.</title>
        <authorList>
            <person name="Al-saari N."/>
            <person name="Meirelles P.M."/>
            <person name="Mino S."/>
            <person name="Suda W."/>
            <person name="Oshima K."/>
            <person name="Hattori M."/>
            <person name="Ohkuma M."/>
            <person name="Thompson F.L."/>
            <person name="Gomez-Gil B."/>
            <person name="Sawabe T."/>
            <person name="Sawabe T."/>
        </authorList>
    </citation>
    <scope>NUCLEOTIDE SEQUENCE [LARGE SCALE GENOMIC DNA]</scope>
    <source>
        <strain evidence="16 17">JCM 19237</strain>
    </source>
</reference>
<feature type="binding site" evidence="13">
    <location>
        <position position="144"/>
    </location>
    <ligand>
        <name>Mg(2+)</name>
        <dbReference type="ChEBI" id="CHEBI:18420"/>
        <label>1</label>
    </ligand>
</feature>
<dbReference type="GO" id="GO:0019144">
    <property type="term" value="F:ADP-sugar diphosphatase activity"/>
    <property type="evidence" value="ECO:0007669"/>
    <property type="project" value="TreeGrafter"/>
</dbReference>
<evidence type="ECO:0000256" key="12">
    <source>
        <dbReference type="ARBA" id="ARBA00049546"/>
    </source>
</evidence>
<comment type="cofactor">
    <cofactor evidence="1 13">
        <name>Mg(2+)</name>
        <dbReference type="ChEBI" id="CHEBI:18420"/>
    </cofactor>
</comment>
<dbReference type="STRING" id="754436.JCM19237_3058"/>
<keyword evidence="5 13" id="KW-0479">Metal-binding</keyword>
<dbReference type="eggNOG" id="COG0494">
    <property type="taxonomic scope" value="Bacteria"/>
</dbReference>
<evidence type="ECO:0000256" key="2">
    <source>
        <dbReference type="ARBA" id="ARBA00007482"/>
    </source>
</evidence>
<dbReference type="SUPFAM" id="SSF55811">
    <property type="entry name" value="Nudix"/>
    <property type="match status" value="1"/>
</dbReference>
<dbReference type="EC" id="3.6.1.13" evidence="3"/>
<feature type="domain" description="Nudix hydrolase" evidence="15">
    <location>
        <begin position="83"/>
        <end position="221"/>
    </location>
</feature>
<feature type="binding site" evidence="13">
    <location>
        <position position="124"/>
    </location>
    <ligand>
        <name>Mg(2+)</name>
        <dbReference type="ChEBI" id="CHEBI:18420"/>
        <label>1</label>
    </ligand>
</feature>
<dbReference type="NCBIfam" id="TIGR00052">
    <property type="entry name" value="nudix-type nucleoside diphosphatase, YffH/AdpP family"/>
    <property type="match status" value="1"/>
</dbReference>
<feature type="short sequence motif" description="Nudix box" evidence="14">
    <location>
        <begin position="125"/>
        <end position="147"/>
    </location>
</feature>
<dbReference type="NCBIfam" id="NF008003">
    <property type="entry name" value="PRK10729.1"/>
    <property type="match status" value="1"/>
</dbReference>
<dbReference type="PANTHER" id="PTHR11839">
    <property type="entry name" value="UDP/ADP-SUGAR PYROPHOSPHATASE"/>
    <property type="match status" value="1"/>
</dbReference>
<evidence type="ECO:0000256" key="10">
    <source>
        <dbReference type="ARBA" id="ARBA00030308"/>
    </source>
</evidence>
<dbReference type="GO" id="GO:0006753">
    <property type="term" value="P:nucleoside phosphate metabolic process"/>
    <property type="evidence" value="ECO:0007669"/>
    <property type="project" value="TreeGrafter"/>
</dbReference>
<sequence>MLTGKRDEKIIHYADEDARISQGVRGKTMANTHAIHPEFTRDDVDVLSIEPLYQGFFTMAQYRFRHRLFAGGWSEPMTRELFERGHAAALLPYDPVTDSVVMVEQFRVGALAAECSPWQMEIVAGIIETDEVSEEVVRREAVEEAGVTVSELHKITRYLSSSGGCSETLDIFVGRVDSTTAKGIHGLAEEGEDIRVHVLSREQAYQWVESGKIENAARSLHYNGCN</sequence>
<dbReference type="GO" id="GO:0046872">
    <property type="term" value="F:metal ion binding"/>
    <property type="evidence" value="ECO:0007669"/>
    <property type="project" value="UniProtKB-KW"/>
</dbReference>
<evidence type="ECO:0000259" key="15">
    <source>
        <dbReference type="PROSITE" id="PS51462"/>
    </source>
</evidence>
<dbReference type="PROSITE" id="PS51462">
    <property type="entry name" value="NUDIX"/>
    <property type="match status" value="1"/>
</dbReference>
<keyword evidence="6 16" id="KW-0378">Hydrolase</keyword>
<evidence type="ECO:0000256" key="14">
    <source>
        <dbReference type="PIRSR" id="PIRSR604385-3"/>
    </source>
</evidence>
<evidence type="ECO:0000313" key="17">
    <source>
        <dbReference type="Proteomes" id="UP000029227"/>
    </source>
</evidence>
<dbReference type="GO" id="GO:0019693">
    <property type="term" value="P:ribose phosphate metabolic process"/>
    <property type="evidence" value="ECO:0007669"/>
    <property type="project" value="TreeGrafter"/>
</dbReference>
<organism evidence="16 17">
    <name type="scientific">Photobacterium aphoticum</name>
    <dbReference type="NCBI Taxonomy" id="754436"/>
    <lineage>
        <taxon>Bacteria</taxon>
        <taxon>Pseudomonadati</taxon>
        <taxon>Pseudomonadota</taxon>
        <taxon>Gammaproteobacteria</taxon>
        <taxon>Vibrionales</taxon>
        <taxon>Vibrionaceae</taxon>
        <taxon>Photobacterium</taxon>
    </lineage>
</organism>
<evidence type="ECO:0000256" key="5">
    <source>
        <dbReference type="ARBA" id="ARBA00022723"/>
    </source>
</evidence>
<name>A0A090QXS6_9GAMM</name>
<dbReference type="Proteomes" id="UP000029227">
    <property type="component" value="Unassembled WGS sequence"/>
</dbReference>
<dbReference type="GO" id="GO:0005829">
    <property type="term" value="C:cytosol"/>
    <property type="evidence" value="ECO:0007669"/>
    <property type="project" value="TreeGrafter"/>
</dbReference>